<evidence type="ECO:0000256" key="3">
    <source>
        <dbReference type="PROSITE-ProRule" id="PRU00191"/>
    </source>
</evidence>
<dbReference type="KEGG" id="gsh:117359196"/>
<dbReference type="OrthoDB" id="10053436at2759"/>
<dbReference type="GO" id="GO:0005829">
    <property type="term" value="C:cytosol"/>
    <property type="evidence" value="ECO:0007669"/>
    <property type="project" value="TreeGrafter"/>
</dbReference>
<reference evidence="6" key="1">
    <citation type="submission" date="2025-08" db="UniProtKB">
        <authorList>
            <consortium name="RefSeq"/>
        </authorList>
    </citation>
    <scope>IDENTIFICATION</scope>
</reference>
<gene>
    <name evidence="6" type="primary">SH2D1B</name>
</gene>
<keyword evidence="2 3" id="KW-0727">SH2 domain</keyword>
<evidence type="ECO:0000259" key="4">
    <source>
        <dbReference type="PROSITE" id="PS50001"/>
    </source>
</evidence>
<dbReference type="Pfam" id="PF00017">
    <property type="entry name" value="SH2"/>
    <property type="match status" value="1"/>
</dbReference>
<name>A0A6P8QEB6_GEOSA</name>
<dbReference type="GO" id="GO:0004445">
    <property type="term" value="F:inositol-polyphosphate 5-phosphatase activity"/>
    <property type="evidence" value="ECO:0007669"/>
    <property type="project" value="TreeGrafter"/>
</dbReference>
<sequence length="166" mass="19335">MSFMDLPFYHGSLSKKACEDLLIQKGKNGSFLLRNSESAPGVICLCVFFQRIIYTYRIFQNNDGYFKIETASGVEEEVFKTMKDLIAKFEKPNQGIRIQLRFPVMKETASKTIRTSQMEEDYAEVEDRDYVIVLPSRQENTSQRSTAESISQHNRSTIYTNLRRKY</sequence>
<dbReference type="PANTHER" id="PTHR46051:SF2">
    <property type="entry name" value="PHOSPHATIDYLINOSITOL 3,4,5-TRISPHOSPHATE 5-PHOSPHATASE 2"/>
    <property type="match status" value="1"/>
</dbReference>
<dbReference type="GO" id="GO:0043569">
    <property type="term" value="P:negative regulation of insulin-like growth factor receptor signaling pathway"/>
    <property type="evidence" value="ECO:0007669"/>
    <property type="project" value="TreeGrafter"/>
</dbReference>
<keyword evidence="1" id="KW-0391">Immunity</keyword>
<keyword evidence="5" id="KW-1185">Reference proteome</keyword>
<dbReference type="InterPro" id="IPR000980">
    <property type="entry name" value="SH2"/>
</dbReference>
<evidence type="ECO:0000313" key="6">
    <source>
        <dbReference type="RefSeq" id="XP_033797417.1"/>
    </source>
</evidence>
<dbReference type="FunCoup" id="A0A6P8QEB6">
    <property type="interactions" value="515"/>
</dbReference>
<dbReference type="GO" id="GO:0050776">
    <property type="term" value="P:regulation of immune response"/>
    <property type="evidence" value="ECO:0007669"/>
    <property type="project" value="TreeGrafter"/>
</dbReference>
<dbReference type="CTD" id="117157"/>
<dbReference type="PANTHER" id="PTHR46051">
    <property type="entry name" value="SH2 DOMAIN-CONTAINING PROTEIN"/>
    <property type="match status" value="1"/>
</dbReference>
<dbReference type="GeneID" id="117359196"/>
<evidence type="ECO:0000256" key="2">
    <source>
        <dbReference type="ARBA" id="ARBA00022999"/>
    </source>
</evidence>
<accession>A0A6P8QEB6</accession>
<dbReference type="Proteomes" id="UP000515159">
    <property type="component" value="Chromosome 4"/>
</dbReference>
<dbReference type="RefSeq" id="XP_033797417.1">
    <property type="nucleotide sequence ID" value="XM_033941526.1"/>
</dbReference>
<dbReference type="SMART" id="SM00252">
    <property type="entry name" value="SH2"/>
    <property type="match status" value="1"/>
</dbReference>
<dbReference type="PRINTS" id="PR00401">
    <property type="entry name" value="SH2DOMAIN"/>
</dbReference>
<evidence type="ECO:0000256" key="1">
    <source>
        <dbReference type="ARBA" id="ARBA00022859"/>
    </source>
</evidence>
<dbReference type="SUPFAM" id="SSF55550">
    <property type="entry name" value="SH2 domain"/>
    <property type="match status" value="1"/>
</dbReference>
<dbReference type="InParanoid" id="A0A6P8QEB6"/>
<proteinExistence type="predicted"/>
<protein>
    <submittedName>
        <fullName evidence="6">SH2 domain-containing protein 1B</fullName>
    </submittedName>
</protein>
<dbReference type="AlphaFoldDB" id="A0A6P8QEB6"/>
<dbReference type="GO" id="GO:0002376">
    <property type="term" value="P:immune system process"/>
    <property type="evidence" value="ECO:0007669"/>
    <property type="project" value="UniProtKB-KW"/>
</dbReference>
<evidence type="ECO:0000313" key="5">
    <source>
        <dbReference type="Proteomes" id="UP000515159"/>
    </source>
</evidence>
<dbReference type="InterPro" id="IPR036860">
    <property type="entry name" value="SH2_dom_sf"/>
</dbReference>
<feature type="domain" description="SH2" evidence="4">
    <location>
        <begin position="8"/>
        <end position="104"/>
    </location>
</feature>
<organism evidence="5 6">
    <name type="scientific">Geotrypetes seraphini</name>
    <name type="common">Gaboon caecilian</name>
    <name type="synonym">Caecilia seraphini</name>
    <dbReference type="NCBI Taxonomy" id="260995"/>
    <lineage>
        <taxon>Eukaryota</taxon>
        <taxon>Metazoa</taxon>
        <taxon>Chordata</taxon>
        <taxon>Craniata</taxon>
        <taxon>Vertebrata</taxon>
        <taxon>Euteleostomi</taxon>
        <taxon>Amphibia</taxon>
        <taxon>Gymnophiona</taxon>
        <taxon>Geotrypetes</taxon>
    </lineage>
</organism>
<dbReference type="PROSITE" id="PS50001">
    <property type="entry name" value="SH2"/>
    <property type="match status" value="1"/>
</dbReference>
<dbReference type="Gene3D" id="3.30.505.10">
    <property type="entry name" value="SH2 domain"/>
    <property type="match status" value="1"/>
</dbReference>